<dbReference type="InterPro" id="IPR009003">
    <property type="entry name" value="Peptidase_S1_PA"/>
</dbReference>
<protein>
    <submittedName>
        <fullName evidence="2">Peptidase</fullName>
    </submittedName>
</protein>
<dbReference type="PROSITE" id="PS00134">
    <property type="entry name" value="TRYPSIN_HIS"/>
    <property type="match status" value="1"/>
</dbReference>
<keyword evidence="1" id="KW-0732">Signal</keyword>
<dbReference type="InterPro" id="IPR018114">
    <property type="entry name" value="TRYPSIN_HIS"/>
</dbReference>
<dbReference type="EMBL" id="RYUM01000002">
    <property type="protein sequence ID" value="RYQ20905.1"/>
    <property type="molecule type" value="Genomic_DNA"/>
</dbReference>
<dbReference type="Proteomes" id="UP000291187">
    <property type="component" value="Unassembled WGS sequence"/>
</dbReference>
<evidence type="ECO:0000313" key="5">
    <source>
        <dbReference type="Proteomes" id="UP000293208"/>
    </source>
</evidence>
<dbReference type="InterPro" id="IPR043504">
    <property type="entry name" value="Peptidase_S1_PA_chymotrypsin"/>
</dbReference>
<evidence type="ECO:0000313" key="4">
    <source>
        <dbReference type="Proteomes" id="UP000291187"/>
    </source>
</evidence>
<dbReference type="AlphaFoldDB" id="A0A4Q5A930"/>
<evidence type="ECO:0000256" key="1">
    <source>
        <dbReference type="SAM" id="SignalP"/>
    </source>
</evidence>
<evidence type="ECO:0000313" key="2">
    <source>
        <dbReference type="EMBL" id="RYQ20905.1"/>
    </source>
</evidence>
<name>A0A4Q5A930_9BIFI</name>
<dbReference type="GO" id="GO:0006508">
    <property type="term" value="P:proteolysis"/>
    <property type="evidence" value="ECO:0007669"/>
    <property type="project" value="InterPro"/>
</dbReference>
<dbReference type="RefSeq" id="WP_129913928.1">
    <property type="nucleotide sequence ID" value="NZ_RYUM01000002.1"/>
</dbReference>
<dbReference type="EMBL" id="RYUY01000001">
    <property type="protein sequence ID" value="RYQ40259.1"/>
    <property type="molecule type" value="Genomic_DNA"/>
</dbReference>
<proteinExistence type="predicted"/>
<dbReference type="GO" id="GO:0004252">
    <property type="term" value="F:serine-type endopeptidase activity"/>
    <property type="evidence" value="ECO:0007669"/>
    <property type="project" value="InterPro"/>
</dbReference>
<evidence type="ECO:0000313" key="3">
    <source>
        <dbReference type="EMBL" id="RYQ40259.1"/>
    </source>
</evidence>
<dbReference type="Proteomes" id="UP000293208">
    <property type="component" value="Unassembled WGS sequence"/>
</dbReference>
<sequence>MSKRKLSASALVALIVLSVPMEAFASERTDVPGLSDFARTSNSIYSDSTSSYVMTDGQAQEAYRYWTYDKIREAMHNRIDLRSTYMDEVGLRHQNPQDNITTSFAPVEPALPRAAVNARSGFTEDTSSMPTGLLMFTADGVAASCSASLVNSSSKKLVLTAAHCLHGGKNSTWYKSFMFTPSAAPHGGQQMFPGGTARVFTDWLEKGGSAGEEANDVGFLSVNTSVLPDSLKNLVAIYGGHGFGHSNLGSFDATIFGYPKNPGDNRVPQSCGATVSTVYPLGIGDTLKAEGCSFVDARGSSGGPWLQLYDASTGVGWVNSVTSTSDVIAQQLYGPRFNDRVYKLYTDSNND</sequence>
<dbReference type="Gene3D" id="2.40.10.10">
    <property type="entry name" value="Trypsin-like serine proteases"/>
    <property type="match status" value="2"/>
</dbReference>
<gene>
    <name evidence="3" type="ORF">PG2001B_0140</name>
    <name evidence="2" type="ORF">PG2071B_0075</name>
</gene>
<feature type="signal peptide" evidence="1">
    <location>
        <begin position="1"/>
        <end position="25"/>
    </location>
</feature>
<accession>A0A4Q5A930</accession>
<reference evidence="4 5" key="1">
    <citation type="submission" date="2018-12" db="EMBL/GenBank/DDBJ databases">
        <title>Unveiling genomic diversity among members of the Bifidobacterium pseudolongum species, a widely distributed gut commensal of the animal kingdom.</title>
        <authorList>
            <person name="Lugli G.A."/>
            <person name="Duranti S."/>
            <person name="Albert K."/>
            <person name="Mancabelli L."/>
            <person name="Napoli S."/>
            <person name="Viappiani A."/>
            <person name="Anzalone R."/>
            <person name="Longhi G."/>
            <person name="Milani C."/>
            <person name="Turroni F."/>
            <person name="Alessandri G."/>
            <person name="Sela D.A."/>
            <person name="Van Sinderen D."/>
            <person name="Ventura M."/>
        </authorList>
    </citation>
    <scope>NUCLEOTIDE SEQUENCE [LARGE SCALE GENOMIC DNA]</scope>
    <source>
        <strain evidence="3 5">2001B</strain>
        <strain evidence="2 4">2071B</strain>
    </source>
</reference>
<feature type="chain" id="PRO_5036119618" evidence="1">
    <location>
        <begin position="26"/>
        <end position="351"/>
    </location>
</feature>
<comment type="caution">
    <text evidence="2">The sequence shown here is derived from an EMBL/GenBank/DDBJ whole genome shotgun (WGS) entry which is preliminary data.</text>
</comment>
<dbReference type="SUPFAM" id="SSF50494">
    <property type="entry name" value="Trypsin-like serine proteases"/>
    <property type="match status" value="1"/>
</dbReference>
<organism evidence="2 4">
    <name type="scientific">Bifidobacterium pseudolongum subsp. globosum</name>
    <dbReference type="NCBI Taxonomy" id="1690"/>
    <lineage>
        <taxon>Bacteria</taxon>
        <taxon>Bacillati</taxon>
        <taxon>Actinomycetota</taxon>
        <taxon>Actinomycetes</taxon>
        <taxon>Bifidobacteriales</taxon>
        <taxon>Bifidobacteriaceae</taxon>
        <taxon>Bifidobacterium</taxon>
    </lineage>
</organism>